<sequence>MEIRATSPAVRSPLLAAAVTLVACSRPEPPTLKPELATVTAVTVQGIDLRVQIQAYNPNSIDLSTRSMKASVLLDGKYDVGTVTALTPLDLPAKKWTRIEAPISVKWQDLTSIAALATQSRGIPYQVSGTVAIGGETLNVDVPFRLAGTITHDQLVTAIGNSLPGLPLPGLR</sequence>
<evidence type="ECO:0000259" key="1">
    <source>
        <dbReference type="SMART" id="SM00769"/>
    </source>
</evidence>
<dbReference type="HOGENOM" id="CLU_1625989_0_0_7"/>
<accession>A9FC13</accession>
<dbReference type="Gene3D" id="2.60.40.1820">
    <property type="match status" value="1"/>
</dbReference>
<name>A9FC13_SORC5</name>
<dbReference type="Proteomes" id="UP000002139">
    <property type="component" value="Chromosome"/>
</dbReference>
<protein>
    <recommendedName>
        <fullName evidence="1">Water stress and hypersensitive response domain-containing protein</fullName>
    </recommendedName>
</protein>
<dbReference type="AlphaFoldDB" id="A9FC13"/>
<dbReference type="InterPro" id="IPR013990">
    <property type="entry name" value="WHy-dom"/>
</dbReference>
<organism evidence="2 3">
    <name type="scientific">Sorangium cellulosum (strain So ce56)</name>
    <name type="common">Polyangium cellulosum (strain So ce56)</name>
    <dbReference type="NCBI Taxonomy" id="448385"/>
    <lineage>
        <taxon>Bacteria</taxon>
        <taxon>Pseudomonadati</taxon>
        <taxon>Myxococcota</taxon>
        <taxon>Polyangia</taxon>
        <taxon>Polyangiales</taxon>
        <taxon>Polyangiaceae</taxon>
        <taxon>Sorangium</taxon>
    </lineage>
</organism>
<dbReference type="Pfam" id="PF03168">
    <property type="entry name" value="LEA_2"/>
    <property type="match status" value="1"/>
</dbReference>
<feature type="domain" description="Water stress and hypersensitive response" evidence="1">
    <location>
        <begin position="32"/>
        <end position="149"/>
    </location>
</feature>
<evidence type="ECO:0000313" key="3">
    <source>
        <dbReference type="Proteomes" id="UP000002139"/>
    </source>
</evidence>
<keyword evidence="3" id="KW-1185">Reference proteome</keyword>
<dbReference type="KEGG" id="scl:sce1457"/>
<dbReference type="PROSITE" id="PS51257">
    <property type="entry name" value="PROKAR_LIPOPROTEIN"/>
    <property type="match status" value="1"/>
</dbReference>
<dbReference type="EMBL" id="AM746676">
    <property type="protein sequence ID" value="CAN91615.1"/>
    <property type="molecule type" value="Genomic_DNA"/>
</dbReference>
<dbReference type="SUPFAM" id="SSF117070">
    <property type="entry name" value="LEA14-like"/>
    <property type="match status" value="1"/>
</dbReference>
<proteinExistence type="predicted"/>
<dbReference type="InterPro" id="IPR004864">
    <property type="entry name" value="LEA_2"/>
</dbReference>
<reference evidence="2 3" key="1">
    <citation type="journal article" date="2007" name="Nat. Biotechnol.">
        <title>Complete genome sequence of the myxobacterium Sorangium cellulosum.</title>
        <authorList>
            <person name="Schneiker S."/>
            <person name="Perlova O."/>
            <person name="Kaiser O."/>
            <person name="Gerth K."/>
            <person name="Alici A."/>
            <person name="Altmeyer M.O."/>
            <person name="Bartels D."/>
            <person name="Bekel T."/>
            <person name="Beyer S."/>
            <person name="Bode E."/>
            <person name="Bode H.B."/>
            <person name="Bolten C.J."/>
            <person name="Choudhuri J.V."/>
            <person name="Doss S."/>
            <person name="Elnakady Y.A."/>
            <person name="Frank B."/>
            <person name="Gaigalat L."/>
            <person name="Goesmann A."/>
            <person name="Groeger C."/>
            <person name="Gross F."/>
            <person name="Jelsbak L."/>
            <person name="Jelsbak L."/>
            <person name="Kalinowski J."/>
            <person name="Kegler C."/>
            <person name="Knauber T."/>
            <person name="Konietzny S."/>
            <person name="Kopp M."/>
            <person name="Krause L."/>
            <person name="Krug D."/>
            <person name="Linke B."/>
            <person name="Mahmud T."/>
            <person name="Martinez-Arias R."/>
            <person name="McHardy A.C."/>
            <person name="Merai M."/>
            <person name="Meyer F."/>
            <person name="Mormann S."/>
            <person name="Munoz-Dorado J."/>
            <person name="Perez J."/>
            <person name="Pradella S."/>
            <person name="Rachid S."/>
            <person name="Raddatz G."/>
            <person name="Rosenau F."/>
            <person name="Rueckert C."/>
            <person name="Sasse F."/>
            <person name="Scharfe M."/>
            <person name="Schuster S.C."/>
            <person name="Suen G."/>
            <person name="Treuner-Lange A."/>
            <person name="Velicer G.J."/>
            <person name="Vorholter F.-J."/>
            <person name="Weissman K.J."/>
            <person name="Welch R.D."/>
            <person name="Wenzel S.C."/>
            <person name="Whitworth D.E."/>
            <person name="Wilhelm S."/>
            <person name="Wittmann C."/>
            <person name="Bloecker H."/>
            <person name="Puehler A."/>
            <person name="Mueller R."/>
        </authorList>
    </citation>
    <scope>NUCLEOTIDE SEQUENCE [LARGE SCALE GENOMIC DNA]</scope>
    <source>
        <strain evidence="3">So ce56</strain>
    </source>
</reference>
<gene>
    <name evidence="2" type="ordered locus">sce1457</name>
</gene>
<dbReference type="SMART" id="SM00769">
    <property type="entry name" value="WHy"/>
    <property type="match status" value="1"/>
</dbReference>
<dbReference type="GO" id="GO:0009269">
    <property type="term" value="P:response to desiccation"/>
    <property type="evidence" value="ECO:0007669"/>
    <property type="project" value="InterPro"/>
</dbReference>
<evidence type="ECO:0000313" key="2">
    <source>
        <dbReference type="EMBL" id="CAN91615.1"/>
    </source>
</evidence>
<dbReference type="BioCyc" id="SCEL448385:SCE_RS07540-MONOMER"/>